<sequence>MHESTLPIPTTRSAQTHTELSHYYLTRRASPARHSTESRRLHTTPSMHQYSRTRAAGLFHSTPTSSPSCASPLVRNSTLIIQMVINGFSQIPRTNSDTPSHFYGIT</sequence>
<protein>
    <submittedName>
        <fullName evidence="2">(northern house mosquito) hypothetical protein</fullName>
    </submittedName>
</protein>
<reference evidence="2" key="1">
    <citation type="submission" date="2021-05" db="EMBL/GenBank/DDBJ databases">
        <authorList>
            <person name="Alioto T."/>
            <person name="Alioto T."/>
            <person name="Gomez Garrido J."/>
        </authorList>
    </citation>
    <scope>NUCLEOTIDE SEQUENCE</scope>
</reference>
<dbReference type="AlphaFoldDB" id="A0A8D8FDV5"/>
<name>A0A8D8FDV5_CULPI</name>
<feature type="region of interest" description="Disordered" evidence="1">
    <location>
        <begin position="28"/>
        <end position="49"/>
    </location>
</feature>
<accession>A0A8D8FDV5</accession>
<proteinExistence type="predicted"/>
<evidence type="ECO:0000313" key="2">
    <source>
        <dbReference type="EMBL" id="CAG6469017.1"/>
    </source>
</evidence>
<dbReference type="EMBL" id="HBUE01061946">
    <property type="protein sequence ID" value="CAG6469017.1"/>
    <property type="molecule type" value="Transcribed_RNA"/>
</dbReference>
<organism evidence="2">
    <name type="scientific">Culex pipiens</name>
    <name type="common">House mosquito</name>
    <dbReference type="NCBI Taxonomy" id="7175"/>
    <lineage>
        <taxon>Eukaryota</taxon>
        <taxon>Metazoa</taxon>
        <taxon>Ecdysozoa</taxon>
        <taxon>Arthropoda</taxon>
        <taxon>Hexapoda</taxon>
        <taxon>Insecta</taxon>
        <taxon>Pterygota</taxon>
        <taxon>Neoptera</taxon>
        <taxon>Endopterygota</taxon>
        <taxon>Diptera</taxon>
        <taxon>Nematocera</taxon>
        <taxon>Culicoidea</taxon>
        <taxon>Culicidae</taxon>
        <taxon>Culicinae</taxon>
        <taxon>Culicini</taxon>
        <taxon>Culex</taxon>
        <taxon>Culex</taxon>
    </lineage>
</organism>
<evidence type="ECO:0000256" key="1">
    <source>
        <dbReference type="SAM" id="MobiDB-lite"/>
    </source>
</evidence>